<sequence length="134" mass="15297">MITDLLGADTKYQVDQTQSTRFEVSDLDQNKCKTSFEVEPDTEPLILTTFGNIQALLDSEDELNDESNEEMYEAKEEMDYEIQQPANEETHPPHSTDPKPTKDEYSTKQPMPELSMDQSLFLHVSLEPSPKAPK</sequence>
<evidence type="ECO:0000313" key="3">
    <source>
        <dbReference type="Proteomes" id="UP001151760"/>
    </source>
</evidence>
<proteinExistence type="predicted"/>
<accession>A0ABQ5DYM3</accession>
<comment type="caution">
    <text evidence="2">The sequence shown here is derived from an EMBL/GenBank/DDBJ whole genome shotgun (WGS) entry which is preliminary data.</text>
</comment>
<reference evidence="2" key="2">
    <citation type="submission" date="2022-01" db="EMBL/GenBank/DDBJ databases">
        <authorList>
            <person name="Yamashiro T."/>
            <person name="Shiraishi A."/>
            <person name="Satake H."/>
            <person name="Nakayama K."/>
        </authorList>
    </citation>
    <scope>NUCLEOTIDE SEQUENCE</scope>
</reference>
<evidence type="ECO:0000313" key="2">
    <source>
        <dbReference type="EMBL" id="GJT42209.1"/>
    </source>
</evidence>
<feature type="region of interest" description="Disordered" evidence="1">
    <location>
        <begin position="59"/>
        <end position="134"/>
    </location>
</feature>
<protein>
    <submittedName>
        <fullName evidence="2">Uncharacterized protein</fullName>
    </submittedName>
</protein>
<feature type="compositionally biased region" description="Basic and acidic residues" evidence="1">
    <location>
        <begin position="88"/>
        <end position="106"/>
    </location>
</feature>
<gene>
    <name evidence="2" type="ORF">Tco_0950924</name>
</gene>
<keyword evidence="3" id="KW-1185">Reference proteome</keyword>
<feature type="compositionally biased region" description="Acidic residues" evidence="1">
    <location>
        <begin position="59"/>
        <end position="71"/>
    </location>
</feature>
<evidence type="ECO:0000256" key="1">
    <source>
        <dbReference type="SAM" id="MobiDB-lite"/>
    </source>
</evidence>
<name>A0ABQ5DYM3_9ASTR</name>
<reference evidence="2" key="1">
    <citation type="journal article" date="2022" name="Int. J. Mol. Sci.">
        <title>Draft Genome of Tanacetum Coccineum: Genomic Comparison of Closely Related Tanacetum-Family Plants.</title>
        <authorList>
            <person name="Yamashiro T."/>
            <person name="Shiraishi A."/>
            <person name="Nakayama K."/>
            <person name="Satake H."/>
        </authorList>
    </citation>
    <scope>NUCLEOTIDE SEQUENCE</scope>
</reference>
<dbReference type="Proteomes" id="UP001151760">
    <property type="component" value="Unassembled WGS sequence"/>
</dbReference>
<organism evidence="2 3">
    <name type="scientific">Tanacetum coccineum</name>
    <dbReference type="NCBI Taxonomy" id="301880"/>
    <lineage>
        <taxon>Eukaryota</taxon>
        <taxon>Viridiplantae</taxon>
        <taxon>Streptophyta</taxon>
        <taxon>Embryophyta</taxon>
        <taxon>Tracheophyta</taxon>
        <taxon>Spermatophyta</taxon>
        <taxon>Magnoliopsida</taxon>
        <taxon>eudicotyledons</taxon>
        <taxon>Gunneridae</taxon>
        <taxon>Pentapetalae</taxon>
        <taxon>asterids</taxon>
        <taxon>campanulids</taxon>
        <taxon>Asterales</taxon>
        <taxon>Asteraceae</taxon>
        <taxon>Asteroideae</taxon>
        <taxon>Anthemideae</taxon>
        <taxon>Anthemidinae</taxon>
        <taxon>Tanacetum</taxon>
    </lineage>
</organism>
<dbReference type="EMBL" id="BQNB010015626">
    <property type="protein sequence ID" value="GJT42209.1"/>
    <property type="molecule type" value="Genomic_DNA"/>
</dbReference>